<name>A0A915D351_9BILA</name>
<dbReference type="WBParaSite" id="jg15060">
    <property type="protein sequence ID" value="jg15060"/>
    <property type="gene ID" value="jg15060"/>
</dbReference>
<evidence type="ECO:0000256" key="2">
    <source>
        <dbReference type="PROSITE-ProRule" id="PRU00176"/>
    </source>
</evidence>
<dbReference type="AlphaFoldDB" id="A0A915D351"/>
<organism evidence="4 5">
    <name type="scientific">Ditylenchus dipsaci</name>
    <dbReference type="NCBI Taxonomy" id="166011"/>
    <lineage>
        <taxon>Eukaryota</taxon>
        <taxon>Metazoa</taxon>
        <taxon>Ecdysozoa</taxon>
        <taxon>Nematoda</taxon>
        <taxon>Chromadorea</taxon>
        <taxon>Rhabditida</taxon>
        <taxon>Tylenchina</taxon>
        <taxon>Tylenchomorpha</taxon>
        <taxon>Sphaerularioidea</taxon>
        <taxon>Anguinidae</taxon>
        <taxon>Anguininae</taxon>
        <taxon>Ditylenchus</taxon>
    </lineage>
</organism>
<dbReference type="GO" id="GO:0005634">
    <property type="term" value="C:nucleus"/>
    <property type="evidence" value="ECO:0007669"/>
    <property type="project" value="InterPro"/>
</dbReference>
<dbReference type="InterPro" id="IPR000504">
    <property type="entry name" value="RRM_dom"/>
</dbReference>
<dbReference type="SMART" id="SM00360">
    <property type="entry name" value="RRM"/>
    <property type="match status" value="1"/>
</dbReference>
<keyword evidence="4" id="KW-1185">Reference proteome</keyword>
<dbReference type="GO" id="GO:0006396">
    <property type="term" value="P:RNA processing"/>
    <property type="evidence" value="ECO:0007669"/>
    <property type="project" value="InterPro"/>
</dbReference>
<dbReference type="InterPro" id="IPR008111">
    <property type="entry name" value="RNA-bd_8"/>
</dbReference>
<dbReference type="Gene3D" id="3.30.70.330">
    <property type="match status" value="1"/>
</dbReference>
<evidence type="ECO:0000259" key="3">
    <source>
        <dbReference type="PROSITE" id="PS50102"/>
    </source>
</evidence>
<feature type="domain" description="RRM" evidence="3">
    <location>
        <begin position="53"/>
        <end position="122"/>
    </location>
</feature>
<dbReference type="InterPro" id="IPR012677">
    <property type="entry name" value="Nucleotide-bd_a/b_plait_sf"/>
</dbReference>
<comment type="similarity">
    <text evidence="1">Belongs to the RBM8A family.</text>
</comment>
<accession>A0A915D351</accession>
<dbReference type="Proteomes" id="UP000887574">
    <property type="component" value="Unplaced"/>
</dbReference>
<protein>
    <submittedName>
        <fullName evidence="5">RRM domain-containing protein</fullName>
    </submittedName>
</protein>
<dbReference type="Pfam" id="PF00076">
    <property type="entry name" value="RRM_1"/>
    <property type="match status" value="1"/>
</dbReference>
<dbReference type="PANTHER" id="PTHR45894">
    <property type="entry name" value="RNA-BINDING PROTEIN 8A"/>
    <property type="match status" value="1"/>
</dbReference>
<dbReference type="GO" id="GO:0003723">
    <property type="term" value="F:RNA binding"/>
    <property type="evidence" value="ECO:0007669"/>
    <property type="project" value="UniProtKB-UniRule"/>
</dbReference>
<dbReference type="InterPro" id="IPR035979">
    <property type="entry name" value="RBD_domain_sf"/>
</dbReference>
<dbReference type="SUPFAM" id="SSF54928">
    <property type="entry name" value="RNA-binding domain, RBD"/>
    <property type="match status" value="1"/>
</dbReference>
<reference evidence="5" key="1">
    <citation type="submission" date="2022-11" db="UniProtKB">
        <authorList>
            <consortium name="WormBaseParasite"/>
        </authorList>
    </citation>
    <scope>IDENTIFICATION</scope>
</reference>
<evidence type="ECO:0000256" key="1">
    <source>
        <dbReference type="ARBA" id="ARBA00007987"/>
    </source>
</evidence>
<evidence type="ECO:0000313" key="5">
    <source>
        <dbReference type="WBParaSite" id="jg15060"/>
    </source>
</evidence>
<dbReference type="GO" id="GO:0005737">
    <property type="term" value="C:cytoplasm"/>
    <property type="evidence" value="ECO:0007669"/>
    <property type="project" value="InterPro"/>
</dbReference>
<keyword evidence="2" id="KW-0694">RNA-binding</keyword>
<evidence type="ECO:0000313" key="4">
    <source>
        <dbReference type="Proteomes" id="UP000887574"/>
    </source>
</evidence>
<proteinExistence type="inferred from homology"/>
<sequence length="122" mass="13987">MSNIDSVVLDEVMDEGAEIDLDELKKECNVKDYEVLAGEDGHAGQPQRSVEGWIIFVSNVHEEAQEEEVKDIFKEYGNVLNMHLNLDRRTGYFKGYAIVQYETQQEATDWSFIKGGRDGKKR</sequence>
<dbReference type="PROSITE" id="PS50102">
    <property type="entry name" value="RRM"/>
    <property type="match status" value="1"/>
</dbReference>